<keyword evidence="2" id="KW-1003">Cell membrane</keyword>
<keyword evidence="3 6" id="KW-0812">Transmembrane</keyword>
<feature type="transmembrane region" description="Helical" evidence="6">
    <location>
        <begin position="216"/>
        <end position="238"/>
    </location>
</feature>
<feature type="transmembrane region" description="Helical" evidence="6">
    <location>
        <begin position="150"/>
        <end position="170"/>
    </location>
</feature>
<sequence>MSTSSKNKQIAFLGLLVLTILWGYNWVVMKSVLRYMGAFDFAALRCLLGAGCLFIVLMVRGIPLKPPPLLPTALIGLLQTGGMIGISQWALISGGAGKVAVLVYTMPFWIILMAVFFLGESMRKLQYLAVSIALVGIIFVLQPWNFAGAWWASTLALISSISWAASAIVAKKLYARYPDVNLLSLTTWQMAIGAVVIAVIALFVEQPTPVWNEYVFFALAYNAIPATAFAWVLWLFLLKNLPTSIAGLSMLAVPVFGIFFAWLSLNEVPSSLDDAGVALILLALAVVNIPKRD</sequence>
<accession>A0ABV0BHU0</accession>
<name>A0ABV0BHU0_9HYPH</name>
<dbReference type="SUPFAM" id="SSF103481">
    <property type="entry name" value="Multidrug resistance efflux transporter EmrE"/>
    <property type="match status" value="2"/>
</dbReference>
<evidence type="ECO:0000256" key="4">
    <source>
        <dbReference type="ARBA" id="ARBA00022989"/>
    </source>
</evidence>
<dbReference type="InterPro" id="IPR037185">
    <property type="entry name" value="EmrE-like"/>
</dbReference>
<dbReference type="RefSeq" id="WP_346335818.1">
    <property type="nucleotide sequence ID" value="NZ_JBBYXI010000001.1"/>
</dbReference>
<feature type="transmembrane region" description="Helical" evidence="6">
    <location>
        <begin position="271"/>
        <end position="289"/>
    </location>
</feature>
<dbReference type="InterPro" id="IPR050638">
    <property type="entry name" value="AA-Vitamin_Transporters"/>
</dbReference>
<feature type="transmembrane region" description="Helical" evidence="6">
    <location>
        <begin position="125"/>
        <end position="144"/>
    </location>
</feature>
<feature type="transmembrane region" description="Helical" evidence="6">
    <location>
        <begin position="35"/>
        <end position="57"/>
    </location>
</feature>
<keyword evidence="9" id="KW-1185">Reference proteome</keyword>
<feature type="domain" description="EamA" evidence="7">
    <location>
        <begin position="11"/>
        <end position="141"/>
    </location>
</feature>
<evidence type="ECO:0000256" key="3">
    <source>
        <dbReference type="ARBA" id="ARBA00022692"/>
    </source>
</evidence>
<feature type="transmembrane region" description="Helical" evidence="6">
    <location>
        <begin position="12"/>
        <end position="29"/>
    </location>
</feature>
<comment type="caution">
    <text evidence="8">The sequence shown here is derived from an EMBL/GenBank/DDBJ whole genome shotgun (WGS) entry which is preliminary data.</text>
</comment>
<dbReference type="PANTHER" id="PTHR32322">
    <property type="entry name" value="INNER MEMBRANE TRANSPORTER"/>
    <property type="match status" value="1"/>
</dbReference>
<keyword evidence="4 6" id="KW-1133">Transmembrane helix</keyword>
<evidence type="ECO:0000259" key="7">
    <source>
        <dbReference type="Pfam" id="PF00892"/>
    </source>
</evidence>
<evidence type="ECO:0000256" key="6">
    <source>
        <dbReference type="SAM" id="Phobius"/>
    </source>
</evidence>
<comment type="subcellular location">
    <subcellularLocation>
        <location evidence="1">Cell membrane</location>
        <topology evidence="1">Multi-pass membrane protein</topology>
    </subcellularLocation>
</comment>
<organism evidence="8 9">
    <name type="scientific">Hohaiivirga grylli</name>
    <dbReference type="NCBI Taxonomy" id="3133970"/>
    <lineage>
        <taxon>Bacteria</taxon>
        <taxon>Pseudomonadati</taxon>
        <taxon>Pseudomonadota</taxon>
        <taxon>Alphaproteobacteria</taxon>
        <taxon>Hyphomicrobiales</taxon>
        <taxon>Methylobacteriaceae</taxon>
        <taxon>Hohaiivirga</taxon>
    </lineage>
</organism>
<evidence type="ECO:0000256" key="5">
    <source>
        <dbReference type="ARBA" id="ARBA00023136"/>
    </source>
</evidence>
<evidence type="ECO:0000313" key="9">
    <source>
        <dbReference type="Proteomes" id="UP001418637"/>
    </source>
</evidence>
<dbReference type="Proteomes" id="UP001418637">
    <property type="component" value="Unassembled WGS sequence"/>
</dbReference>
<dbReference type="InterPro" id="IPR000620">
    <property type="entry name" value="EamA_dom"/>
</dbReference>
<feature type="transmembrane region" description="Helical" evidence="6">
    <location>
        <begin position="98"/>
        <end position="118"/>
    </location>
</feature>
<feature type="transmembrane region" description="Helical" evidence="6">
    <location>
        <begin position="182"/>
        <end position="204"/>
    </location>
</feature>
<reference evidence="8 9" key="1">
    <citation type="submission" date="2024-04" db="EMBL/GenBank/DDBJ databases">
        <title>A novel species isolated from cricket.</title>
        <authorList>
            <person name="Wang H.-C."/>
        </authorList>
    </citation>
    <scope>NUCLEOTIDE SEQUENCE [LARGE SCALE GENOMIC DNA]</scope>
    <source>
        <strain evidence="8 9">WL0021</strain>
    </source>
</reference>
<evidence type="ECO:0000256" key="2">
    <source>
        <dbReference type="ARBA" id="ARBA00022475"/>
    </source>
</evidence>
<evidence type="ECO:0000313" key="8">
    <source>
        <dbReference type="EMBL" id="MEN3929836.1"/>
    </source>
</evidence>
<feature type="transmembrane region" description="Helical" evidence="6">
    <location>
        <begin position="245"/>
        <end position="265"/>
    </location>
</feature>
<feature type="domain" description="EamA" evidence="7">
    <location>
        <begin position="151"/>
        <end position="288"/>
    </location>
</feature>
<keyword evidence="5 6" id="KW-0472">Membrane</keyword>
<dbReference type="EMBL" id="JBBYXI010000001">
    <property type="protein sequence ID" value="MEN3929836.1"/>
    <property type="molecule type" value="Genomic_DNA"/>
</dbReference>
<dbReference type="Pfam" id="PF00892">
    <property type="entry name" value="EamA"/>
    <property type="match status" value="2"/>
</dbReference>
<evidence type="ECO:0000256" key="1">
    <source>
        <dbReference type="ARBA" id="ARBA00004651"/>
    </source>
</evidence>
<gene>
    <name evidence="8" type="ORF">WJT86_02015</name>
</gene>
<protein>
    <submittedName>
        <fullName evidence="8">EamA family transporter</fullName>
    </submittedName>
</protein>
<dbReference type="PANTHER" id="PTHR32322:SF18">
    <property type="entry name" value="S-ADENOSYLMETHIONINE_S-ADENOSYLHOMOCYSTEINE TRANSPORTER"/>
    <property type="match status" value="1"/>
</dbReference>
<proteinExistence type="predicted"/>